<comment type="subcellular location">
    <subcellularLocation>
        <location evidence="1">Cell membrane</location>
        <topology evidence="1">Multi-pass membrane protein</topology>
    </subcellularLocation>
</comment>
<evidence type="ECO:0000259" key="10">
    <source>
        <dbReference type="PROSITE" id="PS51103"/>
    </source>
</evidence>
<dbReference type="InterPro" id="IPR013013">
    <property type="entry name" value="PTS_EIIC_1"/>
</dbReference>
<keyword evidence="6 9" id="KW-0812">Transmembrane</keyword>
<dbReference type="GO" id="GO:1904659">
    <property type="term" value="P:D-glucose transmembrane transport"/>
    <property type="evidence" value="ECO:0007669"/>
    <property type="project" value="TreeGrafter"/>
</dbReference>
<dbReference type="EMBL" id="CACRTQ010000030">
    <property type="protein sequence ID" value="VYU10491.1"/>
    <property type="molecule type" value="Genomic_DNA"/>
</dbReference>
<evidence type="ECO:0000256" key="2">
    <source>
        <dbReference type="ARBA" id="ARBA00022448"/>
    </source>
</evidence>
<feature type="transmembrane region" description="Helical" evidence="9">
    <location>
        <begin position="149"/>
        <end position="166"/>
    </location>
</feature>
<keyword evidence="4" id="KW-0762">Sugar transport</keyword>
<dbReference type="AlphaFoldDB" id="A0A6N3C7I6"/>
<protein>
    <submittedName>
        <fullName evidence="11">PTS system maltose- and glucose-specific EIICB component</fullName>
    </submittedName>
</protein>
<dbReference type="GO" id="GO:0005886">
    <property type="term" value="C:plasma membrane"/>
    <property type="evidence" value="ECO:0007669"/>
    <property type="project" value="UniProtKB-SubCell"/>
</dbReference>
<dbReference type="GO" id="GO:0009401">
    <property type="term" value="P:phosphoenolpyruvate-dependent sugar phosphotransferase system"/>
    <property type="evidence" value="ECO:0007669"/>
    <property type="project" value="UniProtKB-KW"/>
</dbReference>
<keyword evidence="3" id="KW-1003">Cell membrane</keyword>
<keyword evidence="8 9" id="KW-0472">Membrane</keyword>
<sequence>MNTKKKKSTFWEFFQGLGKTFALLAFMGILLGLGSSFSSESMIQTLPFLGYPAVKAVFQFMSAIGGFAFTYLPVMFAMAIPLGLVRKEKGVAAFSGFVGYTVMNLAINFYLVLTNRLVDADHLREAGQGMVFGIQTIEMGVLGGSLLESSFISCITGFILFSYQIVSPSSQGLVLYRLSLL</sequence>
<evidence type="ECO:0000256" key="1">
    <source>
        <dbReference type="ARBA" id="ARBA00004651"/>
    </source>
</evidence>
<dbReference type="PROSITE" id="PS51103">
    <property type="entry name" value="PTS_EIIC_TYPE_1"/>
    <property type="match status" value="1"/>
</dbReference>
<keyword evidence="5" id="KW-0598">Phosphotransferase system</keyword>
<dbReference type="GO" id="GO:0008982">
    <property type="term" value="F:protein-N(PI)-phosphohistidine-sugar phosphotransferase activity"/>
    <property type="evidence" value="ECO:0007669"/>
    <property type="project" value="InterPro"/>
</dbReference>
<feature type="transmembrane region" description="Helical" evidence="9">
    <location>
        <begin position="58"/>
        <end position="84"/>
    </location>
</feature>
<evidence type="ECO:0000313" key="11">
    <source>
        <dbReference type="EMBL" id="VYU10491.1"/>
    </source>
</evidence>
<evidence type="ECO:0000256" key="4">
    <source>
        <dbReference type="ARBA" id="ARBA00022597"/>
    </source>
</evidence>
<name>A0A6N3C7I6_ENTFC</name>
<proteinExistence type="predicted"/>
<feature type="transmembrane region" description="Helical" evidence="9">
    <location>
        <begin position="91"/>
        <end position="113"/>
    </location>
</feature>
<dbReference type="PANTHER" id="PTHR30009:SF20">
    <property type="entry name" value="PTS SYSTEM GLUCOSE-SPECIFIC EIICB COMPONENT-RELATED"/>
    <property type="match status" value="1"/>
</dbReference>
<dbReference type="PANTHER" id="PTHR30009">
    <property type="entry name" value="CYTOCHROME C-TYPE SYNTHESIS PROTEIN AND PTS TRANSMEMBRANE COMPONENT"/>
    <property type="match status" value="1"/>
</dbReference>
<gene>
    <name evidence="11" type="primary">malX_1</name>
    <name evidence="11" type="ORF">EFLFYP64_01303</name>
</gene>
<evidence type="ECO:0000256" key="5">
    <source>
        <dbReference type="ARBA" id="ARBA00022683"/>
    </source>
</evidence>
<evidence type="ECO:0000256" key="7">
    <source>
        <dbReference type="ARBA" id="ARBA00022989"/>
    </source>
</evidence>
<evidence type="ECO:0000256" key="3">
    <source>
        <dbReference type="ARBA" id="ARBA00022475"/>
    </source>
</evidence>
<feature type="domain" description="PTS EIIC type-1" evidence="10">
    <location>
        <begin position="24"/>
        <end position="181"/>
    </location>
</feature>
<evidence type="ECO:0000256" key="8">
    <source>
        <dbReference type="ARBA" id="ARBA00023136"/>
    </source>
</evidence>
<accession>A0A6N3C7I6</accession>
<reference evidence="11" key="1">
    <citation type="submission" date="2019-11" db="EMBL/GenBank/DDBJ databases">
        <authorList>
            <person name="Feng L."/>
        </authorList>
    </citation>
    <scope>NUCLEOTIDE SEQUENCE</scope>
    <source>
        <strain evidence="11">EFaeciumLFYP64</strain>
    </source>
</reference>
<dbReference type="InterPro" id="IPR003352">
    <property type="entry name" value="PTS_EIIC"/>
</dbReference>
<feature type="transmembrane region" description="Helical" evidence="9">
    <location>
        <begin position="21"/>
        <end position="38"/>
    </location>
</feature>
<evidence type="ECO:0000256" key="6">
    <source>
        <dbReference type="ARBA" id="ARBA00022692"/>
    </source>
</evidence>
<organism evidence="11">
    <name type="scientific">Enterococcus faecium</name>
    <name type="common">Streptococcus faecium</name>
    <dbReference type="NCBI Taxonomy" id="1352"/>
    <lineage>
        <taxon>Bacteria</taxon>
        <taxon>Bacillati</taxon>
        <taxon>Bacillota</taxon>
        <taxon>Bacilli</taxon>
        <taxon>Lactobacillales</taxon>
        <taxon>Enterococcaceae</taxon>
        <taxon>Enterococcus</taxon>
    </lineage>
</organism>
<dbReference type="Pfam" id="PF02378">
    <property type="entry name" value="PTS_EIIC"/>
    <property type="match status" value="1"/>
</dbReference>
<dbReference type="GO" id="GO:0090564">
    <property type="term" value="F:protein-phosphocysteine-glucose phosphotransferase system transporter activity"/>
    <property type="evidence" value="ECO:0007669"/>
    <property type="project" value="TreeGrafter"/>
</dbReference>
<keyword evidence="2" id="KW-0813">Transport</keyword>
<evidence type="ECO:0000256" key="9">
    <source>
        <dbReference type="SAM" id="Phobius"/>
    </source>
</evidence>
<keyword evidence="7 9" id="KW-1133">Transmembrane helix</keyword>
<dbReference type="InterPro" id="IPR050429">
    <property type="entry name" value="PTS_Glucose_EIICBA"/>
</dbReference>